<gene>
    <name evidence="1" type="ORF">ERS132461_00321</name>
</gene>
<dbReference type="RefSeq" id="WP_044753670.1">
    <property type="nucleotide sequence ID" value="NZ_CEJM01000023.1"/>
</dbReference>
<dbReference type="EMBL" id="FIIX01000004">
    <property type="protein sequence ID" value="CYV67194.1"/>
    <property type="molecule type" value="Genomic_DNA"/>
</dbReference>
<reference evidence="1 2" key="1">
    <citation type="submission" date="2016-02" db="EMBL/GenBank/DDBJ databases">
        <authorList>
            <consortium name="Pathogen Informatics"/>
        </authorList>
    </citation>
    <scope>NUCLEOTIDE SEQUENCE [LARGE SCALE GENOMIC DNA]</scope>
    <source>
        <strain evidence="1 2">LSS99</strain>
    </source>
</reference>
<proteinExistence type="predicted"/>
<sequence>MTIYYQLENMLVAGLKSEEELQRYQGLKAEYEEETLDYSFSIREIVNQLEIIIQSRENDFPNLEEGLLQDYQELVEYLREYDVSQAEKYTRRIYRG</sequence>
<name>A0A0Z8K7R9_STRSU</name>
<dbReference type="Pfam" id="PF19387">
    <property type="entry name" value="DUF5962"/>
    <property type="match status" value="1"/>
</dbReference>
<dbReference type="AlphaFoldDB" id="A0A0Z8K7R9"/>
<evidence type="ECO:0000313" key="1">
    <source>
        <dbReference type="EMBL" id="CYV67194.1"/>
    </source>
</evidence>
<evidence type="ECO:0000313" key="2">
    <source>
        <dbReference type="Proteomes" id="UP000073388"/>
    </source>
</evidence>
<protein>
    <submittedName>
        <fullName evidence="1">Uncharacterized protein</fullName>
    </submittedName>
</protein>
<organism evidence="1 2">
    <name type="scientific">Streptococcus suis</name>
    <dbReference type="NCBI Taxonomy" id="1307"/>
    <lineage>
        <taxon>Bacteria</taxon>
        <taxon>Bacillati</taxon>
        <taxon>Bacillota</taxon>
        <taxon>Bacilli</taxon>
        <taxon>Lactobacillales</taxon>
        <taxon>Streptococcaceae</taxon>
        <taxon>Streptococcus</taxon>
    </lineage>
</organism>
<dbReference type="InterPro" id="IPR046006">
    <property type="entry name" value="DUF5962"/>
</dbReference>
<accession>A0A0Z8K7R9</accession>
<dbReference type="Proteomes" id="UP000073388">
    <property type="component" value="Unassembled WGS sequence"/>
</dbReference>